<evidence type="ECO:0000256" key="8">
    <source>
        <dbReference type="ARBA" id="ARBA00023136"/>
    </source>
</evidence>
<dbReference type="RefSeq" id="WP_158034069.1">
    <property type="nucleotide sequence ID" value="NZ_ML708619.1"/>
</dbReference>
<comment type="similarity">
    <text evidence="3">Belongs to the bacterial solute-binding protein SsuA/TauA family.</text>
</comment>
<accession>A0A5J5KW67</accession>
<dbReference type="CDD" id="cd13553">
    <property type="entry name" value="PBP2_NrtA_CpmA_like"/>
    <property type="match status" value="1"/>
</dbReference>
<dbReference type="SUPFAM" id="SSF53850">
    <property type="entry name" value="Periplasmic binding protein-like II"/>
    <property type="match status" value="1"/>
</dbReference>
<keyword evidence="5" id="KW-1003">Cell membrane</keyword>
<evidence type="ECO:0000256" key="4">
    <source>
        <dbReference type="ARBA" id="ARBA00022448"/>
    </source>
</evidence>
<keyword evidence="10" id="KW-1133">Transmembrane helix</keyword>
<proteinExistence type="inferred from homology"/>
<feature type="region of interest" description="Disordered" evidence="9">
    <location>
        <begin position="392"/>
        <end position="417"/>
    </location>
</feature>
<dbReference type="Proteomes" id="UP000325957">
    <property type="component" value="Unassembled WGS sequence"/>
</dbReference>
<dbReference type="Pfam" id="PF13379">
    <property type="entry name" value="NMT1_2"/>
    <property type="match status" value="1"/>
</dbReference>
<dbReference type="InterPro" id="IPR044527">
    <property type="entry name" value="NrtA/CpmA_ABC-bd_dom"/>
</dbReference>
<protein>
    <submittedName>
        <fullName evidence="11">ABC transporter substrate-binding protein</fullName>
    </submittedName>
</protein>
<evidence type="ECO:0000256" key="7">
    <source>
        <dbReference type="ARBA" id="ARBA00022729"/>
    </source>
</evidence>
<organism evidence="11 12">
    <name type="scientific">Kocuria coralli</name>
    <dbReference type="NCBI Taxonomy" id="1461025"/>
    <lineage>
        <taxon>Bacteria</taxon>
        <taxon>Bacillati</taxon>
        <taxon>Actinomycetota</taxon>
        <taxon>Actinomycetes</taxon>
        <taxon>Micrococcales</taxon>
        <taxon>Micrococcaceae</taxon>
        <taxon>Kocuria</taxon>
    </lineage>
</organism>
<keyword evidence="7" id="KW-0732">Signal</keyword>
<keyword evidence="10" id="KW-0812">Transmembrane</keyword>
<reference evidence="11 12" key="1">
    <citation type="submission" date="2019-05" db="EMBL/GenBank/DDBJ databases">
        <title>Kocuria coralli sp. nov., a novel actinobacterium isolated from coral reef seawater.</title>
        <authorList>
            <person name="Li J."/>
        </authorList>
    </citation>
    <scope>NUCLEOTIDE SEQUENCE [LARGE SCALE GENOMIC DNA]</scope>
    <source>
        <strain evidence="11 12">SCSIO 13007</strain>
    </source>
</reference>
<evidence type="ECO:0000256" key="1">
    <source>
        <dbReference type="ARBA" id="ARBA00004418"/>
    </source>
</evidence>
<dbReference type="OrthoDB" id="506341at2"/>
<dbReference type="PANTHER" id="PTHR30024:SF47">
    <property type="entry name" value="TAURINE-BINDING PERIPLASMIC PROTEIN"/>
    <property type="match status" value="1"/>
</dbReference>
<feature type="compositionally biased region" description="Low complexity" evidence="9">
    <location>
        <begin position="392"/>
        <end position="405"/>
    </location>
</feature>
<evidence type="ECO:0000256" key="5">
    <source>
        <dbReference type="ARBA" id="ARBA00022475"/>
    </source>
</evidence>
<feature type="transmembrane region" description="Helical" evidence="10">
    <location>
        <begin position="34"/>
        <end position="56"/>
    </location>
</feature>
<feature type="region of interest" description="Disordered" evidence="9">
    <location>
        <begin position="1"/>
        <end position="24"/>
    </location>
</feature>
<evidence type="ECO:0000313" key="12">
    <source>
        <dbReference type="Proteomes" id="UP000325957"/>
    </source>
</evidence>
<evidence type="ECO:0000256" key="2">
    <source>
        <dbReference type="ARBA" id="ARBA00004533"/>
    </source>
</evidence>
<keyword evidence="12" id="KW-1185">Reference proteome</keyword>
<evidence type="ECO:0000256" key="3">
    <source>
        <dbReference type="ARBA" id="ARBA00010742"/>
    </source>
</evidence>
<comment type="caution">
    <text evidence="11">The sequence shown here is derived from an EMBL/GenBank/DDBJ whole genome shotgun (WGS) entry which is preliminary data.</text>
</comment>
<keyword evidence="4" id="KW-0813">Transport</keyword>
<name>A0A5J5KW67_9MICC</name>
<dbReference type="AlphaFoldDB" id="A0A5J5KW67"/>
<evidence type="ECO:0000256" key="6">
    <source>
        <dbReference type="ARBA" id="ARBA00022519"/>
    </source>
</evidence>
<dbReference type="GO" id="GO:0005886">
    <property type="term" value="C:plasma membrane"/>
    <property type="evidence" value="ECO:0007669"/>
    <property type="project" value="UniProtKB-SubCell"/>
</dbReference>
<dbReference type="PANTHER" id="PTHR30024">
    <property type="entry name" value="ALIPHATIC SULFONATES-BINDING PROTEIN-RELATED"/>
    <property type="match status" value="1"/>
</dbReference>
<comment type="subcellular location">
    <subcellularLocation>
        <location evidence="2">Cell inner membrane</location>
    </subcellularLocation>
    <subcellularLocation>
        <location evidence="1">Periplasm</location>
    </subcellularLocation>
</comment>
<keyword evidence="6" id="KW-0997">Cell inner membrane</keyword>
<sequence length="417" mass="44074">MAPENERGAGERPPIRTEVRTAGVDRKRTGRRRLGWPAVIAGLAILCVVTVTATVLRANGTLDALEQAVTETSDAEEITLGYFGNLTHGPALAGVERGFFEEALGDTELSTQVFNTGPTTIEAMNSGEVDIAFMGPNPAINSFVQSGGQSVTTVAGATSGGAQFIVSDDVAGEDDLAGRTFATPDFGGTQDVALRVWLQDRGYEVDTGSPESVSITPMPSGQAFQTFRQGSIDGFWGPQPWVTRMAQEEGGNVLVDERDLWPDGRYPTTILAVRTEFLQQHPQTVEKLLGGLEDSVDYLDTAETSEVIETLNDGMEAARTEPLEPETIAASLEAMEWTTDPMESTYPTLLENGVQAGTTQDASLDGFVDDTYINTVREQRGQEPVGGELAAAVVPSGAQGSASAGGSLGSGGRRHAA</sequence>
<gene>
    <name evidence="11" type="ORF">FCK90_09470</name>
</gene>
<dbReference type="EMBL" id="SZWF01000013">
    <property type="protein sequence ID" value="KAA9393889.1"/>
    <property type="molecule type" value="Genomic_DNA"/>
</dbReference>
<dbReference type="GO" id="GO:0042597">
    <property type="term" value="C:periplasmic space"/>
    <property type="evidence" value="ECO:0007669"/>
    <property type="project" value="UniProtKB-SubCell"/>
</dbReference>
<keyword evidence="8 10" id="KW-0472">Membrane</keyword>
<dbReference type="Gene3D" id="3.40.190.10">
    <property type="entry name" value="Periplasmic binding protein-like II"/>
    <property type="match status" value="2"/>
</dbReference>
<evidence type="ECO:0000256" key="9">
    <source>
        <dbReference type="SAM" id="MobiDB-lite"/>
    </source>
</evidence>
<evidence type="ECO:0000313" key="11">
    <source>
        <dbReference type="EMBL" id="KAA9393889.1"/>
    </source>
</evidence>
<evidence type="ECO:0000256" key="10">
    <source>
        <dbReference type="SAM" id="Phobius"/>
    </source>
</evidence>